<evidence type="ECO:0000256" key="5">
    <source>
        <dbReference type="ARBA" id="ARBA00023033"/>
    </source>
</evidence>
<organism evidence="8 9">
    <name type="scientific">Neonectria punicea</name>
    <dbReference type="NCBI Taxonomy" id="979145"/>
    <lineage>
        <taxon>Eukaryota</taxon>
        <taxon>Fungi</taxon>
        <taxon>Dikarya</taxon>
        <taxon>Ascomycota</taxon>
        <taxon>Pezizomycotina</taxon>
        <taxon>Sordariomycetes</taxon>
        <taxon>Hypocreomycetidae</taxon>
        <taxon>Hypocreales</taxon>
        <taxon>Nectriaceae</taxon>
        <taxon>Neonectria</taxon>
    </lineage>
</organism>
<evidence type="ECO:0000256" key="2">
    <source>
        <dbReference type="ARBA" id="ARBA00022630"/>
    </source>
</evidence>
<keyword evidence="3" id="KW-0274">FAD</keyword>
<feature type="domain" description="FAD-binding" evidence="7">
    <location>
        <begin position="125"/>
        <end position="387"/>
    </location>
</feature>
<evidence type="ECO:0000256" key="1">
    <source>
        <dbReference type="ARBA" id="ARBA00001974"/>
    </source>
</evidence>
<keyword evidence="9" id="KW-1185">Reference proteome</keyword>
<feature type="chain" id="PRO_5046380803" description="FAD-binding domain-containing protein" evidence="6">
    <location>
        <begin position="20"/>
        <end position="413"/>
    </location>
</feature>
<keyword evidence="6" id="KW-0732">Signal</keyword>
<dbReference type="InterPro" id="IPR036188">
    <property type="entry name" value="FAD/NAD-bd_sf"/>
</dbReference>
<evidence type="ECO:0000256" key="3">
    <source>
        <dbReference type="ARBA" id="ARBA00022827"/>
    </source>
</evidence>
<evidence type="ECO:0000256" key="4">
    <source>
        <dbReference type="ARBA" id="ARBA00023002"/>
    </source>
</evidence>
<keyword evidence="5" id="KW-0503">Monooxygenase</keyword>
<dbReference type="PROSITE" id="PS51257">
    <property type="entry name" value="PROKAR_LIPOPROTEIN"/>
    <property type="match status" value="1"/>
</dbReference>
<evidence type="ECO:0000259" key="7">
    <source>
        <dbReference type="Pfam" id="PF01494"/>
    </source>
</evidence>
<proteinExistence type="predicted"/>
<evidence type="ECO:0000313" key="8">
    <source>
        <dbReference type="EMBL" id="KAK7409491.1"/>
    </source>
</evidence>
<dbReference type="Pfam" id="PF01494">
    <property type="entry name" value="FAD_binding_3"/>
    <property type="match status" value="1"/>
</dbReference>
<sequence>MPTKPVLIIGAGVVGLALACGLNEPYGIDGSTYSRKLEAGVPFEVYERDEHVGARGQGWALTLHWVLPFLKKLLSQETVHRIQAAQVDADADRHGPGTIVLINLETLEPRFRIPAGERLRVNREKLRNVLLEEVSDRVHWGKRLTEIEDDGDDGVVAVFEDGTTAAGAVLVGAEGSNSRTRKFLAPETYRNVHLPVRCVGCAVDFTAEAVKPLRQIDPLLFQGCHPTTGNFLWVSMLETPGINGTRDTDDERYRVQINISWPAQTPTDEVDPTDAGRLADMKRRAEAFHPVLRGAVHAIPEGTEMREIVVQDWPCPAWDNRGGRVTLAGDAAHAMAVYRGEAANHGILDAYWLCERLGGVYDRRGIGMKAGLDGYEAELRERTSAAVLLNRRACLEAHDWAGLGENSAVLKRS</sequence>
<keyword evidence="4" id="KW-0560">Oxidoreductase</keyword>
<dbReference type="Proteomes" id="UP001498476">
    <property type="component" value="Unassembled WGS sequence"/>
</dbReference>
<gene>
    <name evidence="8" type="ORF">QQX98_008341</name>
</gene>
<dbReference type="PANTHER" id="PTHR47178">
    <property type="entry name" value="MONOOXYGENASE, FAD-BINDING"/>
    <property type="match status" value="1"/>
</dbReference>
<dbReference type="PRINTS" id="PR00420">
    <property type="entry name" value="RNGMNOXGNASE"/>
</dbReference>
<keyword evidence="2" id="KW-0285">Flavoprotein</keyword>
<evidence type="ECO:0000256" key="6">
    <source>
        <dbReference type="SAM" id="SignalP"/>
    </source>
</evidence>
<comment type="cofactor">
    <cofactor evidence="1">
        <name>FAD</name>
        <dbReference type="ChEBI" id="CHEBI:57692"/>
    </cofactor>
</comment>
<protein>
    <recommendedName>
        <fullName evidence="7">FAD-binding domain-containing protein</fullName>
    </recommendedName>
</protein>
<reference evidence="8 9" key="1">
    <citation type="journal article" date="2025" name="Microbiol. Resour. Announc.">
        <title>Draft genome sequences for Neonectria magnoliae and Neonectria punicea, canker pathogens of Liriodendron tulipifera and Acer saccharum in West Virginia.</title>
        <authorList>
            <person name="Petronek H.M."/>
            <person name="Kasson M.T."/>
            <person name="Metheny A.M."/>
            <person name="Stauder C.M."/>
            <person name="Lovett B."/>
            <person name="Lynch S.C."/>
            <person name="Garnas J.R."/>
            <person name="Kasson L.R."/>
            <person name="Stajich J.E."/>
        </authorList>
    </citation>
    <scope>NUCLEOTIDE SEQUENCE [LARGE SCALE GENOMIC DNA]</scope>
    <source>
        <strain evidence="8 9">NRRL 64653</strain>
    </source>
</reference>
<evidence type="ECO:0000313" key="9">
    <source>
        <dbReference type="Proteomes" id="UP001498476"/>
    </source>
</evidence>
<feature type="signal peptide" evidence="6">
    <location>
        <begin position="1"/>
        <end position="19"/>
    </location>
</feature>
<dbReference type="Gene3D" id="3.50.50.60">
    <property type="entry name" value="FAD/NAD(P)-binding domain"/>
    <property type="match status" value="1"/>
</dbReference>
<comment type="caution">
    <text evidence="8">The sequence shown here is derived from an EMBL/GenBank/DDBJ whole genome shotgun (WGS) entry which is preliminary data.</text>
</comment>
<dbReference type="SUPFAM" id="SSF51905">
    <property type="entry name" value="FAD/NAD(P)-binding domain"/>
    <property type="match status" value="1"/>
</dbReference>
<dbReference type="EMBL" id="JAZAVJ010000149">
    <property type="protein sequence ID" value="KAK7409491.1"/>
    <property type="molecule type" value="Genomic_DNA"/>
</dbReference>
<dbReference type="PANTHER" id="PTHR47178:SF1">
    <property type="entry name" value="FAD-BINDING DOMAIN-CONTAINING PROTEIN-RELATED"/>
    <property type="match status" value="1"/>
</dbReference>
<name>A0ABR1GVG8_9HYPO</name>
<accession>A0ABR1GVG8</accession>
<dbReference type="InterPro" id="IPR002938">
    <property type="entry name" value="FAD-bd"/>
</dbReference>